<organism evidence="1 2">
    <name type="scientific">Cutibacterium acnes</name>
    <name type="common">Propionibacterium acnes</name>
    <dbReference type="NCBI Taxonomy" id="1747"/>
    <lineage>
        <taxon>Bacteria</taxon>
        <taxon>Bacillati</taxon>
        <taxon>Actinomycetota</taxon>
        <taxon>Actinomycetes</taxon>
        <taxon>Propionibacteriales</taxon>
        <taxon>Propionibacteriaceae</taxon>
        <taxon>Cutibacterium</taxon>
    </lineage>
</organism>
<dbReference type="Pfam" id="PF08044">
    <property type="entry name" value="DUF1707"/>
    <property type="match status" value="1"/>
</dbReference>
<protein>
    <submittedName>
        <fullName evidence="1">Uncharacterized protein</fullName>
    </submittedName>
</protein>
<dbReference type="EMBL" id="MVCE01000006">
    <property type="protein sequence ID" value="PGF32069.1"/>
    <property type="molecule type" value="Genomic_DNA"/>
</dbReference>
<dbReference type="InterPro" id="IPR012551">
    <property type="entry name" value="DUF1707_SHOCT-like"/>
</dbReference>
<gene>
    <name evidence="1" type="ORF">B1B09_11460</name>
</gene>
<dbReference type="GeneID" id="92857321"/>
<reference evidence="1 2" key="1">
    <citation type="submission" date="2017-02" db="EMBL/GenBank/DDBJ databases">
        <title>Prevalence of linear plasmids in Cutibacterium acnes isolates obtained from cancerous prostatic tissue.</title>
        <authorList>
            <person name="Davidsson S."/>
            <person name="Bruggemann H."/>
        </authorList>
    </citation>
    <scope>NUCLEOTIDE SEQUENCE [LARGE SCALE GENOMIC DNA]</scope>
    <source>
        <strain evidence="1 2">11-78</strain>
    </source>
</reference>
<evidence type="ECO:0000313" key="1">
    <source>
        <dbReference type="EMBL" id="PGF32069.1"/>
    </source>
</evidence>
<dbReference type="AlphaFoldDB" id="A0A2B7I427"/>
<accession>A0A2B7I427</accession>
<evidence type="ECO:0000313" key="2">
    <source>
        <dbReference type="Proteomes" id="UP000226191"/>
    </source>
</evidence>
<dbReference type="OrthoDB" id="3711648at2"/>
<dbReference type="Proteomes" id="UP000226191">
    <property type="component" value="Unassembled WGS sequence"/>
</dbReference>
<proteinExistence type="predicted"/>
<dbReference type="RefSeq" id="WP_002516418.1">
    <property type="nucleotide sequence ID" value="NZ_AP019664.1"/>
</dbReference>
<name>A0A2B7I427_CUTAC</name>
<sequence length="174" mass="18979">MNWGTDDSSLRVTNEQRDRVLDHINDAYAHGAIDDMERERRTETALLARTRCELDESYRNLPSFKPSVPEGIRTPLPDIPDKRPTTGVGLCGLSALVSGPIGPAVGFALTAQGSWAHSKIKLQLVTQIVFFAFVAGFGISPTGFGLNHRNAGFLSLIWTVVTIVQAVRGFKGQD</sequence>
<comment type="caution">
    <text evidence="1">The sequence shown here is derived from an EMBL/GenBank/DDBJ whole genome shotgun (WGS) entry which is preliminary data.</text>
</comment>